<protein>
    <submittedName>
        <fullName evidence="1">Uncharacterized protein</fullName>
    </submittedName>
</protein>
<gene>
    <name evidence="1" type="ORF">EFA69_14790</name>
</gene>
<organism evidence="1 2">
    <name type="scientific">Rufibacter immobilis</name>
    <dbReference type="NCBI Taxonomy" id="1348778"/>
    <lineage>
        <taxon>Bacteria</taxon>
        <taxon>Pseudomonadati</taxon>
        <taxon>Bacteroidota</taxon>
        <taxon>Cytophagia</taxon>
        <taxon>Cytophagales</taxon>
        <taxon>Hymenobacteraceae</taxon>
        <taxon>Rufibacter</taxon>
    </lineage>
</organism>
<dbReference type="AlphaFoldDB" id="A0A3M9MR90"/>
<evidence type="ECO:0000313" key="1">
    <source>
        <dbReference type="EMBL" id="RNI27403.1"/>
    </source>
</evidence>
<accession>A0A3M9MR90</accession>
<sequence length="97" mass="11172">MFFQKKHNKPVIDSKGLDLLELHSDKSVNECFGNVQNISKNNTVELSIEVEDNSPPSHEQVELLKRFSKEIESTERVIYKYIQDCFEGQSGKALNRT</sequence>
<comment type="caution">
    <text evidence="1">The sequence shown here is derived from an EMBL/GenBank/DDBJ whole genome shotgun (WGS) entry which is preliminary data.</text>
</comment>
<proteinExistence type="predicted"/>
<dbReference type="EMBL" id="RJJE01000017">
    <property type="protein sequence ID" value="RNI27403.1"/>
    <property type="molecule type" value="Genomic_DNA"/>
</dbReference>
<keyword evidence="2" id="KW-1185">Reference proteome</keyword>
<name>A0A3M9MR90_9BACT</name>
<dbReference type="Proteomes" id="UP000271010">
    <property type="component" value="Unassembled WGS sequence"/>
</dbReference>
<evidence type="ECO:0000313" key="2">
    <source>
        <dbReference type="Proteomes" id="UP000271010"/>
    </source>
</evidence>
<reference evidence="1 2" key="1">
    <citation type="submission" date="2018-11" db="EMBL/GenBank/DDBJ databases">
        <title>Rufibacter latericius sp. nov., isolated from water in Baiyang Lake.</title>
        <authorList>
            <person name="Yang Y."/>
        </authorList>
    </citation>
    <scope>NUCLEOTIDE SEQUENCE [LARGE SCALE GENOMIC DNA]</scope>
    <source>
        <strain evidence="1 2">MCC P1</strain>
    </source>
</reference>